<dbReference type="RefSeq" id="WP_130936316.1">
    <property type="nucleotide sequence ID" value="NZ_BMEE01000002.1"/>
</dbReference>
<dbReference type="EMBL" id="SIRS01000003">
    <property type="protein sequence ID" value="TBN16334.1"/>
    <property type="molecule type" value="Genomic_DNA"/>
</dbReference>
<comment type="caution">
    <text evidence="2">The sequence shown here is derived from an EMBL/GenBank/DDBJ whole genome shotgun (WGS) entry which is preliminary data.</text>
</comment>
<dbReference type="InterPro" id="IPR025272">
    <property type="entry name" value="SocA_Panacea"/>
</dbReference>
<reference evidence="2 3" key="1">
    <citation type="journal article" date="2015" name="Int. J. Syst. Evol. Microbiol.">
        <title>Hyunsoonleella pacifica sp. nov., isolated from seawater of South Pacific Gyre.</title>
        <authorList>
            <person name="Gao X."/>
            <person name="Zhang Z."/>
            <person name="Dai X."/>
            <person name="Zhang X.H."/>
        </authorList>
    </citation>
    <scope>NUCLEOTIDE SEQUENCE [LARGE SCALE GENOMIC DNA]</scope>
    <source>
        <strain evidence="2 3">SW033</strain>
    </source>
</reference>
<gene>
    <name evidence="2" type="ORF">EYD46_06720</name>
</gene>
<accession>A0A4Q9FRP0</accession>
<proteinExistence type="predicted"/>
<evidence type="ECO:0000313" key="2">
    <source>
        <dbReference type="EMBL" id="TBN16334.1"/>
    </source>
</evidence>
<dbReference type="Pfam" id="PF13274">
    <property type="entry name" value="SocA_Panacea"/>
    <property type="match status" value="1"/>
</dbReference>
<evidence type="ECO:0000313" key="3">
    <source>
        <dbReference type="Proteomes" id="UP000292372"/>
    </source>
</evidence>
<dbReference type="OrthoDB" id="9799173at2"/>
<name>A0A4Q9FRP0_9FLAO</name>
<keyword evidence="3" id="KW-1185">Reference proteome</keyword>
<dbReference type="Proteomes" id="UP000292372">
    <property type="component" value="Unassembled WGS sequence"/>
</dbReference>
<sequence length="163" mass="19002">MYNPITIANYFIYKAIDLGEQITPMKVLKLVYISHGWHLALRKRPLITEQTEAWKYGPVIESVYKAFKDFGKGDIDTLRFFTLKDKMEFSELLSNDSDVKFLEKIWSTYKSYSGIQLSSLTHMRNTPWYTIWHEKGGSLTNGAIIPNSLIRSHYEEKAVVNNR</sequence>
<dbReference type="AlphaFoldDB" id="A0A4Q9FRP0"/>
<feature type="domain" description="Antitoxin SocA-like Panacea" evidence="1">
    <location>
        <begin position="28"/>
        <end position="128"/>
    </location>
</feature>
<protein>
    <submittedName>
        <fullName evidence="2">DUF4065 domain-containing protein</fullName>
    </submittedName>
</protein>
<organism evidence="2 3">
    <name type="scientific">Hyunsoonleella pacifica</name>
    <dbReference type="NCBI Taxonomy" id="1080224"/>
    <lineage>
        <taxon>Bacteria</taxon>
        <taxon>Pseudomonadati</taxon>
        <taxon>Bacteroidota</taxon>
        <taxon>Flavobacteriia</taxon>
        <taxon>Flavobacteriales</taxon>
        <taxon>Flavobacteriaceae</taxon>
    </lineage>
</organism>
<evidence type="ECO:0000259" key="1">
    <source>
        <dbReference type="Pfam" id="PF13274"/>
    </source>
</evidence>